<gene>
    <name evidence="7" type="ORF">SEA_DARWIN_74</name>
</gene>
<dbReference type="CDD" id="cd01049">
    <property type="entry name" value="RNRR2"/>
    <property type="match status" value="1"/>
</dbReference>
<dbReference type="PANTHER" id="PTHR23409">
    <property type="entry name" value="RIBONUCLEOSIDE-DIPHOSPHATE REDUCTASE SMALL CHAIN"/>
    <property type="match status" value="1"/>
</dbReference>
<keyword evidence="5" id="KW-0560">Oxidoreductase</keyword>
<dbReference type="InterPro" id="IPR012348">
    <property type="entry name" value="RNR-like"/>
</dbReference>
<comment type="similarity">
    <text evidence="2">Belongs to the ribonucleoside diphosphate reductase small chain family.</text>
</comment>
<dbReference type="EMBL" id="MG198777">
    <property type="protein sequence ID" value="ATW58556.1"/>
    <property type="molecule type" value="Genomic_DNA"/>
</dbReference>
<evidence type="ECO:0000256" key="1">
    <source>
        <dbReference type="ARBA" id="ARBA00001962"/>
    </source>
</evidence>
<keyword evidence="4" id="KW-0479">Metal-binding</keyword>
<dbReference type="Gene3D" id="2.170.16.10">
    <property type="entry name" value="Hedgehog/Intein (Hint) domain"/>
    <property type="match status" value="1"/>
</dbReference>
<dbReference type="UniPathway" id="UPA00326"/>
<sequence length="648" mass="73889">MIIPIDWNTIEDSIDLEVWNRLTTNFWLPEKVPLSNDLRSWGELTPEEQLATRKVFAGLTLLDTLQGTVGAVSIIPDSRTPHEEAVLTNISFMEAFSGDTELLTPEGWKRIDEVREEDLVAQYDPERNETAFVNPTIIPPHFSEEVYEIASNNGNARQVVSGGHRVYLEEKVKKSNSCKDWTHTVVEARELAGINLNSAHRRFRSAAPAPSGEGMTDTDRLLLAINADGTIRGDRYTGGRVGTIPVSFTLKKERKIERLKKLSESVGWDLTEDIGPESRGTFYLSLPLEFAKDRSKRMSQWWSLEAKSSNWCREFVEESGLWDGHTLKGGEGVTFYTTRKEDSDFFVAAATLAGYRSRTVVRVDERSSTYKDSYVTNVTYQKDTVGGQSMRVREADPQMVYCVQVPSTFLVTRNGESPVISGNCVHARSYSSIFSTLCSTEEINEIFRWAKDDPTLQSKAEIIKECYDIRERTTEAAAYRKAASVMLESFMFYSGFYLPFKLASQGRLTNTADIIRLILRDEGVHGYYLGYKFQQHRRELTEEQRDRLDYWIDTKIRQLYFLEAKFSEDLYDEIGWTENVKTYLRYNANKAMQNLGYDSIFSDSETRVEAAIMSSMTVDANETHDFFSGSGSSYVMAEVEETTDDDWD</sequence>
<proteinExistence type="inferred from homology"/>
<evidence type="ECO:0000313" key="7">
    <source>
        <dbReference type="EMBL" id="ATW58556.1"/>
    </source>
</evidence>
<comment type="cofactor">
    <cofactor evidence="1">
        <name>Fe cation</name>
        <dbReference type="ChEBI" id="CHEBI:24875"/>
    </cofactor>
</comment>
<evidence type="ECO:0000313" key="8">
    <source>
        <dbReference type="Proteomes" id="UP000240661"/>
    </source>
</evidence>
<dbReference type="PANTHER" id="PTHR23409:SF18">
    <property type="entry name" value="RIBONUCLEOSIDE-DIPHOSPHATE REDUCTASE SUBUNIT M2"/>
    <property type="match status" value="1"/>
</dbReference>
<evidence type="ECO:0000256" key="6">
    <source>
        <dbReference type="ARBA" id="ARBA00023004"/>
    </source>
</evidence>
<dbReference type="InterPro" id="IPR030934">
    <property type="entry name" value="Intein_C"/>
</dbReference>
<evidence type="ECO:0000256" key="3">
    <source>
        <dbReference type="ARBA" id="ARBA00012274"/>
    </source>
</evidence>
<dbReference type="PROSITE" id="PS50818">
    <property type="entry name" value="INTEIN_C_TER"/>
    <property type="match status" value="1"/>
</dbReference>
<organism evidence="7 8">
    <name type="scientific">Corynebacterium phage Darwin</name>
    <dbReference type="NCBI Taxonomy" id="2047869"/>
    <lineage>
        <taxon>Viruses</taxon>
        <taxon>Duplodnaviria</taxon>
        <taxon>Heunggongvirae</taxon>
        <taxon>Uroviricota</taxon>
        <taxon>Caudoviricetes</taxon>
        <taxon>Zierdtviridae</taxon>
        <taxon>Toshachvirinae</taxon>
        <taxon>Ceetrepovirus</taxon>
        <taxon>Ceetrepovirus darwin</taxon>
        <taxon>Corynebacterium virus Darwin</taxon>
    </lineage>
</organism>
<evidence type="ECO:0000256" key="5">
    <source>
        <dbReference type="ARBA" id="ARBA00023002"/>
    </source>
</evidence>
<dbReference type="GO" id="GO:0004748">
    <property type="term" value="F:ribonucleoside-diphosphate reductase activity, thioredoxin disulfide as acceptor"/>
    <property type="evidence" value="ECO:0007669"/>
    <property type="project" value="UniProtKB-EC"/>
</dbReference>
<dbReference type="EC" id="1.17.4.1" evidence="3"/>
<keyword evidence="6" id="KW-0408">Iron</keyword>
<dbReference type="SUPFAM" id="SSF47240">
    <property type="entry name" value="Ferritin-like"/>
    <property type="match status" value="2"/>
</dbReference>
<reference evidence="7 8" key="1">
    <citation type="submission" date="2017-10" db="EMBL/GenBank/DDBJ databases">
        <authorList>
            <person name="Monti D.L."/>
            <person name="McPhail C.W."/>
            <person name="Foksinska A.M."/>
            <person name="Opsteen S.A."/>
            <person name="Casey K.N."/>
            <person name="Ali S.Y."/>
            <person name="Nguyen D.C."/>
            <person name="Vale K."/>
            <person name="Baghaei N."/>
            <person name="Pratt M.C."/>
            <person name="Page E.F."/>
            <person name="Gosain A.J."/>
            <person name="Castillo S.J."/>
            <person name="Mallepalli N.R."/>
            <person name="Thompson A.L."/>
            <person name="Presedo N.A."/>
            <person name="Murrell A.C."/>
            <person name="Sahawneh K.J."/>
            <person name="Saleeby D.P."/>
            <person name="Stoner T.H."/>
            <person name="Garlena R.A."/>
            <person name="Russell D.A."/>
            <person name="Pope W.H."/>
            <person name="Jacobs-Sera D."/>
            <person name="Hatfull G.F."/>
        </authorList>
    </citation>
    <scope>NUCLEOTIDE SEQUENCE [LARGE SCALE GENOMIC DNA]</scope>
</reference>
<dbReference type="InterPro" id="IPR033909">
    <property type="entry name" value="RNR_small"/>
</dbReference>
<name>A0A2H4P8K2_9CAUD</name>
<accession>A0A2H4P8K2</accession>
<dbReference type="SUPFAM" id="SSF51294">
    <property type="entry name" value="Hedgehog/intein (Hint) domain"/>
    <property type="match status" value="1"/>
</dbReference>
<dbReference type="InterPro" id="IPR036844">
    <property type="entry name" value="Hint_dom_sf"/>
</dbReference>
<dbReference type="Proteomes" id="UP000240661">
    <property type="component" value="Segment"/>
</dbReference>
<dbReference type="OrthoDB" id="4477at10239"/>
<protein>
    <recommendedName>
        <fullName evidence="3">ribonucleoside-diphosphate reductase</fullName>
        <ecNumber evidence="3">1.17.4.1</ecNumber>
    </recommendedName>
</protein>
<evidence type="ECO:0000256" key="4">
    <source>
        <dbReference type="ARBA" id="ARBA00022723"/>
    </source>
</evidence>
<dbReference type="GO" id="GO:0009263">
    <property type="term" value="P:deoxyribonucleotide biosynthetic process"/>
    <property type="evidence" value="ECO:0007669"/>
    <property type="project" value="InterPro"/>
</dbReference>
<evidence type="ECO:0000256" key="2">
    <source>
        <dbReference type="ARBA" id="ARBA00009303"/>
    </source>
</evidence>
<dbReference type="GO" id="GO:0046872">
    <property type="term" value="F:metal ion binding"/>
    <property type="evidence" value="ECO:0007669"/>
    <property type="project" value="UniProtKB-KW"/>
</dbReference>
<keyword evidence="8" id="KW-1185">Reference proteome</keyword>
<dbReference type="InterPro" id="IPR009078">
    <property type="entry name" value="Ferritin-like_SF"/>
</dbReference>
<dbReference type="InterPro" id="IPR000358">
    <property type="entry name" value="RNR_small_fam"/>
</dbReference>
<dbReference type="Gene3D" id="1.10.620.20">
    <property type="entry name" value="Ribonucleotide Reductase, subunit A"/>
    <property type="match status" value="2"/>
</dbReference>
<dbReference type="Pfam" id="PF00268">
    <property type="entry name" value="Ribonuc_red_sm"/>
    <property type="match status" value="2"/>
</dbReference>